<keyword evidence="1" id="KW-0805">Transcription regulation</keyword>
<organism evidence="5 6">
    <name type="scientific">Pseudobutyrivibrio ruminis</name>
    <dbReference type="NCBI Taxonomy" id="46206"/>
    <lineage>
        <taxon>Bacteria</taxon>
        <taxon>Bacillati</taxon>
        <taxon>Bacillota</taxon>
        <taxon>Clostridia</taxon>
        <taxon>Lachnospirales</taxon>
        <taxon>Lachnospiraceae</taxon>
        <taxon>Pseudobutyrivibrio</taxon>
    </lineage>
</organism>
<evidence type="ECO:0000256" key="3">
    <source>
        <dbReference type="ARBA" id="ARBA00023163"/>
    </source>
</evidence>
<gene>
    <name evidence="5" type="ORF">SAMN02910377_01201</name>
</gene>
<dbReference type="InterPro" id="IPR009057">
    <property type="entry name" value="Homeodomain-like_sf"/>
</dbReference>
<reference evidence="6" key="1">
    <citation type="submission" date="2016-10" db="EMBL/GenBank/DDBJ databases">
        <authorList>
            <person name="Varghese N."/>
            <person name="Submissions S."/>
        </authorList>
    </citation>
    <scope>NUCLEOTIDE SEQUENCE [LARGE SCALE GENOMIC DNA]</scope>
    <source>
        <strain evidence="6">ACV-9</strain>
    </source>
</reference>
<dbReference type="GO" id="GO:0003700">
    <property type="term" value="F:DNA-binding transcription factor activity"/>
    <property type="evidence" value="ECO:0007669"/>
    <property type="project" value="InterPro"/>
</dbReference>
<evidence type="ECO:0000313" key="6">
    <source>
        <dbReference type="Proteomes" id="UP000182321"/>
    </source>
</evidence>
<evidence type="ECO:0000256" key="1">
    <source>
        <dbReference type="ARBA" id="ARBA00023015"/>
    </source>
</evidence>
<dbReference type="Pfam" id="PF12833">
    <property type="entry name" value="HTH_18"/>
    <property type="match status" value="1"/>
</dbReference>
<name>A0A1H7HYV4_9FIRM</name>
<dbReference type="PROSITE" id="PS01124">
    <property type="entry name" value="HTH_ARAC_FAMILY_2"/>
    <property type="match status" value="1"/>
</dbReference>
<dbReference type="GO" id="GO:0043565">
    <property type="term" value="F:sequence-specific DNA binding"/>
    <property type="evidence" value="ECO:0007669"/>
    <property type="project" value="InterPro"/>
</dbReference>
<sequence length="404" mass="46296">MSHRLQLLESLQSTINIPFCIYNTHTEISYFIPDIPMPSLMKYAVSRFNNEGHDINTPLIIIEEPSIFIAISKLSDYSFLILGPCLPQEHSDEFINHFFFGKPYSKDKEAIKLNIKQSKLISIEELKNALCLAYFINTAKELDKSNILVDEIIASKEPLQNLQSLLEVNNLDTEDKNYSSPESINNDLYSYFAMDGIPVMEDLFKKFSEPNQYSFTKMSLDHDRQTKYVFMVVANKICQEAIRSGVGEDAVNVIAEIICQRVDSAPTYFDVRPYYVELIAAISEVVNNHATVEKGYSPMISNCVSYINSHVQKKLNLSILADICNVSGRWLSKCFRKEVGVAIPDYINNIKLQRSTQLLLYSNATIEEISDFFSFSNQSYYSKLFKEKYSCTPLEYRNNKNIDS</sequence>
<dbReference type="RefSeq" id="WP_074790241.1">
    <property type="nucleotide sequence ID" value="NZ_FNZX01000006.1"/>
</dbReference>
<proteinExistence type="predicted"/>
<evidence type="ECO:0000313" key="5">
    <source>
        <dbReference type="EMBL" id="SEK55461.1"/>
    </source>
</evidence>
<feature type="domain" description="HTH araC/xylS-type" evidence="4">
    <location>
        <begin position="301"/>
        <end position="399"/>
    </location>
</feature>
<dbReference type="Gene3D" id="1.10.10.60">
    <property type="entry name" value="Homeodomain-like"/>
    <property type="match status" value="2"/>
</dbReference>
<dbReference type="PANTHER" id="PTHR43280:SF2">
    <property type="entry name" value="HTH-TYPE TRANSCRIPTIONAL REGULATOR EXSA"/>
    <property type="match status" value="1"/>
</dbReference>
<dbReference type="SUPFAM" id="SSF46689">
    <property type="entry name" value="Homeodomain-like"/>
    <property type="match status" value="2"/>
</dbReference>
<evidence type="ECO:0000259" key="4">
    <source>
        <dbReference type="PROSITE" id="PS01124"/>
    </source>
</evidence>
<keyword evidence="2 5" id="KW-0238">DNA-binding</keyword>
<dbReference type="InterPro" id="IPR018060">
    <property type="entry name" value="HTH_AraC"/>
</dbReference>
<keyword evidence="6" id="KW-1185">Reference proteome</keyword>
<dbReference type="SMART" id="SM00342">
    <property type="entry name" value="HTH_ARAC"/>
    <property type="match status" value="1"/>
</dbReference>
<dbReference type="EMBL" id="FNZX01000006">
    <property type="protein sequence ID" value="SEK55461.1"/>
    <property type="molecule type" value="Genomic_DNA"/>
</dbReference>
<dbReference type="Proteomes" id="UP000182321">
    <property type="component" value="Unassembled WGS sequence"/>
</dbReference>
<accession>A0A1H7HYV4</accession>
<evidence type="ECO:0000256" key="2">
    <source>
        <dbReference type="ARBA" id="ARBA00023125"/>
    </source>
</evidence>
<protein>
    <submittedName>
        <fullName evidence="5">AraC-type DNA-binding protein</fullName>
    </submittedName>
</protein>
<dbReference type="AlphaFoldDB" id="A0A1H7HYV4"/>
<keyword evidence="3" id="KW-0804">Transcription</keyword>
<dbReference type="PANTHER" id="PTHR43280">
    <property type="entry name" value="ARAC-FAMILY TRANSCRIPTIONAL REGULATOR"/>
    <property type="match status" value="1"/>
</dbReference>